<dbReference type="AlphaFoldDB" id="A0A4Y9YNA6"/>
<gene>
    <name evidence="1" type="ORF">EVG20_g6690</name>
</gene>
<dbReference type="Gene3D" id="1.20.1280.50">
    <property type="match status" value="1"/>
</dbReference>
<dbReference type="Gene3D" id="3.80.10.10">
    <property type="entry name" value="Ribonuclease Inhibitor"/>
    <property type="match status" value="1"/>
</dbReference>
<dbReference type="Proteomes" id="UP000298327">
    <property type="component" value="Unassembled WGS sequence"/>
</dbReference>
<comment type="caution">
    <text evidence="1">The sequence shown here is derived from an EMBL/GenBank/DDBJ whole genome shotgun (WGS) entry which is preliminary data.</text>
</comment>
<organism evidence="1 2">
    <name type="scientific">Dentipellis fragilis</name>
    <dbReference type="NCBI Taxonomy" id="205917"/>
    <lineage>
        <taxon>Eukaryota</taxon>
        <taxon>Fungi</taxon>
        <taxon>Dikarya</taxon>
        <taxon>Basidiomycota</taxon>
        <taxon>Agaricomycotina</taxon>
        <taxon>Agaricomycetes</taxon>
        <taxon>Russulales</taxon>
        <taxon>Hericiaceae</taxon>
        <taxon>Dentipellis</taxon>
    </lineage>
</organism>
<protein>
    <submittedName>
        <fullName evidence="1">Uncharacterized protein</fullName>
    </submittedName>
</protein>
<accession>A0A4Y9YNA6</accession>
<evidence type="ECO:0000313" key="2">
    <source>
        <dbReference type="Proteomes" id="UP000298327"/>
    </source>
</evidence>
<dbReference type="EMBL" id="SEOQ01000462">
    <property type="protein sequence ID" value="TFY62479.1"/>
    <property type="molecule type" value="Genomic_DNA"/>
</dbReference>
<dbReference type="InterPro" id="IPR032675">
    <property type="entry name" value="LRR_dom_sf"/>
</dbReference>
<evidence type="ECO:0000313" key="1">
    <source>
        <dbReference type="EMBL" id="TFY62479.1"/>
    </source>
</evidence>
<name>A0A4Y9YNA6_9AGAM</name>
<sequence length="613" mass="69439">MTCLPSQKDAITVTERYGLTWPFRLSSHQSNNHSDIRERQIDVISLVDPAALPSVPSRPRSAGLTSMSDSWASISRMPCEVLGRIFYWLQSCEHGCYGWLRATRVCRLWRVVFLQHPRLWAQITGARGLGPEGTRAMLSRAKMAPIQICFGIDDDDTVDVLLDYIPQHMSQIQNLELAHPRFADLLKKLTQPAPLLEEFSLCAPYGDKPMTLPLTLFGGDAPRLRRLKTEHLVVDWTLPILKNLTSLSVDANDVDVPLLLEFLENMPQLEHLGIMAAHPRLDGIKAAGERQVPLPHLVSMRLEMFLPQTLMLVNTLEIPPRTSIDITTEFFFATLPHAAHLNLFSFFFAHCTRRGPLSYLSFYKRSSQGLDVDIESYGTGHTPSTGNHKLSIKWPERFYAPAKLIETMVINVPQTCLLHLDRIMFFQFNWDDVFSPMDFTRMLLFTGFSNLVAIQIPLMYLASFAEALGMQSRLSIHAITPPPPTVYKERSMYCLPSLQVINVITPPIPDYRGPEFAQHIIDHAKPPSHLPALFFNVLTERRERGMFLHTIEFLPALGDPSPDPSVWYEFLRPTLEDMVHLVGPDSDEYICGPSSTELPRTNYVDCSFGAYAL</sequence>
<dbReference type="SUPFAM" id="SSF81383">
    <property type="entry name" value="F-box domain"/>
    <property type="match status" value="1"/>
</dbReference>
<keyword evidence="2" id="KW-1185">Reference proteome</keyword>
<reference evidence="1 2" key="1">
    <citation type="submission" date="2019-02" db="EMBL/GenBank/DDBJ databases">
        <title>Genome sequencing of the rare red list fungi Dentipellis fragilis.</title>
        <authorList>
            <person name="Buettner E."/>
            <person name="Kellner H."/>
        </authorList>
    </citation>
    <scope>NUCLEOTIDE SEQUENCE [LARGE SCALE GENOMIC DNA]</scope>
    <source>
        <strain evidence="1 2">DSM 105465</strain>
    </source>
</reference>
<dbReference type="InterPro" id="IPR036047">
    <property type="entry name" value="F-box-like_dom_sf"/>
</dbReference>
<dbReference type="OrthoDB" id="3365698at2759"/>
<proteinExistence type="predicted"/>